<reference evidence="1 2" key="1">
    <citation type="submission" date="2018-08" db="EMBL/GenBank/DDBJ databases">
        <title>A genome reference for cultivated species of the human gut microbiota.</title>
        <authorList>
            <person name="Zou Y."/>
            <person name="Xue W."/>
            <person name="Luo G."/>
        </authorList>
    </citation>
    <scope>NUCLEOTIDE SEQUENCE [LARGE SCALE GENOMIC DNA]</scope>
    <source>
        <strain evidence="1 2">AF42-21</strain>
    </source>
</reference>
<sequence length="60" mass="6404">MSKDLLKVAGDFAQEVEEASLEKIVGGADMAARGLSKGNTGDYCTLTWECSICPTVTCWC</sequence>
<gene>
    <name evidence="1" type="ORF">DW054_16550</name>
</gene>
<dbReference type="EMBL" id="QRNS01000070">
    <property type="protein sequence ID" value="RHK59116.1"/>
    <property type="molecule type" value="Genomic_DNA"/>
</dbReference>
<evidence type="ECO:0000313" key="1">
    <source>
        <dbReference type="EMBL" id="RHK59116.1"/>
    </source>
</evidence>
<accession>A0A415H0Y1</accession>
<evidence type="ECO:0000313" key="2">
    <source>
        <dbReference type="Proteomes" id="UP000284152"/>
    </source>
</evidence>
<proteinExistence type="predicted"/>
<comment type="caution">
    <text evidence="1">The sequence shown here is derived from an EMBL/GenBank/DDBJ whole genome shotgun (WGS) entry which is preliminary data.</text>
</comment>
<name>A0A415H0Y1_9FIRM</name>
<organism evidence="1 2">
    <name type="scientific">Dorea formicigenerans</name>
    <dbReference type="NCBI Taxonomy" id="39486"/>
    <lineage>
        <taxon>Bacteria</taxon>
        <taxon>Bacillati</taxon>
        <taxon>Bacillota</taxon>
        <taxon>Clostridia</taxon>
        <taxon>Lachnospirales</taxon>
        <taxon>Lachnospiraceae</taxon>
        <taxon>Dorea</taxon>
    </lineage>
</organism>
<dbReference type="Proteomes" id="UP000284152">
    <property type="component" value="Unassembled WGS sequence"/>
</dbReference>
<protein>
    <submittedName>
        <fullName evidence="1">Plantaricin C family lantibiotic</fullName>
    </submittedName>
</protein>
<dbReference type="NCBIfam" id="NF000539">
    <property type="entry name" value="plantaricin"/>
    <property type="match status" value="1"/>
</dbReference>
<dbReference type="AlphaFoldDB" id="A0A415H0Y1"/>